<dbReference type="PROSITE" id="PS51087">
    <property type="entry name" value="APAG"/>
    <property type="match status" value="1"/>
</dbReference>
<dbReference type="NCBIfam" id="NF003967">
    <property type="entry name" value="PRK05461.1"/>
    <property type="match status" value="1"/>
</dbReference>
<name>A0A7W4W600_9GAMM</name>
<evidence type="ECO:0000259" key="3">
    <source>
        <dbReference type="PROSITE" id="PS51087"/>
    </source>
</evidence>
<proteinExistence type="inferred from homology"/>
<evidence type="ECO:0000256" key="1">
    <source>
        <dbReference type="ARBA" id="ARBA00017693"/>
    </source>
</evidence>
<dbReference type="PANTHER" id="PTHR47191">
    <property type="entry name" value="OS05G0170800 PROTEIN"/>
    <property type="match status" value="1"/>
</dbReference>
<reference evidence="4 5" key="1">
    <citation type="submission" date="2020-08" db="EMBL/GenBank/DDBJ databases">
        <title>Genomic Encyclopedia of Type Strains, Phase III (KMG-III): the genomes of soil and plant-associated and newly described type strains.</title>
        <authorList>
            <person name="Whitman W."/>
        </authorList>
    </citation>
    <scope>NUCLEOTIDE SEQUENCE [LARGE SCALE GENOMIC DNA]</scope>
    <source>
        <strain evidence="4 5">CECT 8654</strain>
    </source>
</reference>
<dbReference type="Proteomes" id="UP000537130">
    <property type="component" value="Unassembled WGS sequence"/>
</dbReference>
<dbReference type="AlphaFoldDB" id="A0A7W4W600"/>
<accession>A0A7W4W600</accession>
<dbReference type="HAMAP" id="MF_00791">
    <property type="entry name" value="ApaG"/>
    <property type="match status" value="1"/>
</dbReference>
<keyword evidence="5" id="KW-1185">Reference proteome</keyword>
<dbReference type="Gene3D" id="2.60.40.1470">
    <property type="entry name" value="ApaG domain"/>
    <property type="match status" value="1"/>
</dbReference>
<organism evidence="4 5">
    <name type="scientific">Litorivivens lipolytica</name>
    <dbReference type="NCBI Taxonomy" id="1524264"/>
    <lineage>
        <taxon>Bacteria</taxon>
        <taxon>Pseudomonadati</taxon>
        <taxon>Pseudomonadota</taxon>
        <taxon>Gammaproteobacteria</taxon>
        <taxon>Litorivivens</taxon>
    </lineage>
</organism>
<dbReference type="InterPro" id="IPR036767">
    <property type="entry name" value="ApaG_sf"/>
</dbReference>
<dbReference type="InterPro" id="IPR007474">
    <property type="entry name" value="ApaG_domain"/>
</dbReference>
<dbReference type="InterPro" id="IPR050718">
    <property type="entry name" value="ApaG-like"/>
</dbReference>
<dbReference type="PANTHER" id="PTHR47191:SF2">
    <property type="entry name" value="OS05G0170800 PROTEIN"/>
    <property type="match status" value="1"/>
</dbReference>
<evidence type="ECO:0000313" key="4">
    <source>
        <dbReference type="EMBL" id="MBB3048128.1"/>
    </source>
</evidence>
<dbReference type="EMBL" id="JACHWY010000002">
    <property type="protein sequence ID" value="MBB3048128.1"/>
    <property type="molecule type" value="Genomic_DNA"/>
</dbReference>
<sequence length="129" mass="14108">MTHTANDQDQVDIQVATQYLADESAPGEDRYAFAYTITITNSGREAVRLLNRHWIITNGRNRISEVRGEGVVGKQPLIEPGKSFSYTSGTIIETAVGTMEGSYEMISESGRPFIAPVSAFSLVEPSSLH</sequence>
<dbReference type="RefSeq" id="WP_183410891.1">
    <property type="nucleotide sequence ID" value="NZ_JACHWY010000002.1"/>
</dbReference>
<protein>
    <recommendedName>
        <fullName evidence="1 2">Protein ApaG</fullName>
    </recommendedName>
</protein>
<dbReference type="Pfam" id="PF04379">
    <property type="entry name" value="DUF525"/>
    <property type="match status" value="1"/>
</dbReference>
<dbReference type="SUPFAM" id="SSF110069">
    <property type="entry name" value="ApaG-like"/>
    <property type="match status" value="1"/>
</dbReference>
<evidence type="ECO:0000313" key="5">
    <source>
        <dbReference type="Proteomes" id="UP000537130"/>
    </source>
</evidence>
<gene>
    <name evidence="2" type="primary">apaG</name>
    <name evidence="4" type="ORF">FHR99_002394</name>
</gene>
<dbReference type="InterPro" id="IPR023065">
    <property type="entry name" value="Uncharacterised_ApaG"/>
</dbReference>
<evidence type="ECO:0000256" key="2">
    <source>
        <dbReference type="HAMAP-Rule" id="MF_00791"/>
    </source>
</evidence>
<comment type="caution">
    <text evidence="4">The sequence shown here is derived from an EMBL/GenBank/DDBJ whole genome shotgun (WGS) entry which is preliminary data.</text>
</comment>
<feature type="domain" description="ApaG" evidence="3">
    <location>
        <begin position="5"/>
        <end position="129"/>
    </location>
</feature>